<evidence type="ECO:0000313" key="2">
    <source>
        <dbReference type="EMBL" id="KAJ7690814.1"/>
    </source>
</evidence>
<comment type="caution">
    <text evidence="2">The sequence shown here is derived from an EMBL/GenBank/DDBJ whole genome shotgun (WGS) entry which is preliminary data.</text>
</comment>
<evidence type="ECO:0000313" key="3">
    <source>
        <dbReference type="Proteomes" id="UP001221757"/>
    </source>
</evidence>
<evidence type="ECO:0000256" key="1">
    <source>
        <dbReference type="SAM" id="MobiDB-lite"/>
    </source>
</evidence>
<protein>
    <submittedName>
        <fullName evidence="2">Uncharacterized protein</fullName>
    </submittedName>
</protein>
<dbReference type="EMBL" id="JARKIE010000062">
    <property type="protein sequence ID" value="KAJ7690814.1"/>
    <property type="molecule type" value="Genomic_DNA"/>
</dbReference>
<proteinExistence type="predicted"/>
<feature type="region of interest" description="Disordered" evidence="1">
    <location>
        <begin position="500"/>
        <end position="519"/>
    </location>
</feature>
<sequence length="557" mass="61549">MWLGGSVHPNESVQDGAEPGKGAAGRFGAREIRARSSERERDAYEQLQAGEQNERTAGQRLDASSSVPTDTLSGPWVERAERERRRFVRKIGRRKLRRGGKAVHRARDTSRAESWTRDGAADGGIELNEGREIRSGCARGEGRGTAHWNRVDPLRRAGSMKNESSGAPLSSAAESERAGRSVRRGGYPAAKAGEVRGWRAQRVRGRKSKKDLREPPKAARPFKSPRPAPLALKYYPALGRVSNSSSSRCTIASGAVTVASPDSWNYAAGQELRAANRKNQTDTQSQYSANGFGATFFFSRTGPLGIENSSSRLSLLMRGERRVKRVQNAYFIDPQRFLPNMPAKFKRRNIDAESREAQLALKLQTQSPRDTEAPRPFRGRVELGGPHFRDHSGARMQINSSEDASKKLTRFKAQSRVERETLRYGPPAMEPTLTDRDSSNAHWGMGIQCKKRGVVAARCQKVTTLRHGSTPSPRGFSAQTYEHCHRGPSSIEVLSPCGDKMRREGSKGGSQNPDNGAYGLRKMNLDRRLIFLGCDESASPTQYARLKRGPLAVELVL</sequence>
<feature type="compositionally biased region" description="Polar residues" evidence="1">
    <location>
        <begin position="62"/>
        <end position="72"/>
    </location>
</feature>
<gene>
    <name evidence="2" type="ORF">B0H17DRAFT_1134084</name>
</gene>
<feature type="compositionally biased region" description="Basic and acidic residues" evidence="1">
    <location>
        <begin position="28"/>
        <end position="44"/>
    </location>
</feature>
<feature type="compositionally biased region" description="Basic residues" evidence="1">
    <location>
        <begin position="199"/>
        <end position="210"/>
    </location>
</feature>
<feature type="compositionally biased region" description="Basic and acidic residues" evidence="1">
    <location>
        <begin position="105"/>
        <end position="117"/>
    </location>
</feature>
<feature type="region of interest" description="Disordered" evidence="1">
    <location>
        <begin position="1"/>
        <end position="78"/>
    </location>
</feature>
<feature type="region of interest" description="Disordered" evidence="1">
    <location>
        <begin position="365"/>
        <end position="393"/>
    </location>
</feature>
<dbReference type="Proteomes" id="UP001221757">
    <property type="component" value="Unassembled WGS sequence"/>
</dbReference>
<dbReference type="AlphaFoldDB" id="A0AAD7DI66"/>
<organism evidence="2 3">
    <name type="scientific">Mycena rosella</name>
    <name type="common">Pink bonnet</name>
    <name type="synonym">Agaricus rosellus</name>
    <dbReference type="NCBI Taxonomy" id="1033263"/>
    <lineage>
        <taxon>Eukaryota</taxon>
        <taxon>Fungi</taxon>
        <taxon>Dikarya</taxon>
        <taxon>Basidiomycota</taxon>
        <taxon>Agaricomycotina</taxon>
        <taxon>Agaricomycetes</taxon>
        <taxon>Agaricomycetidae</taxon>
        <taxon>Agaricales</taxon>
        <taxon>Marasmiineae</taxon>
        <taxon>Mycenaceae</taxon>
        <taxon>Mycena</taxon>
    </lineage>
</organism>
<feature type="compositionally biased region" description="Basic residues" evidence="1">
    <location>
        <begin position="94"/>
        <end position="104"/>
    </location>
</feature>
<feature type="region of interest" description="Disordered" evidence="1">
    <location>
        <begin position="94"/>
        <end position="117"/>
    </location>
</feature>
<reference evidence="2" key="1">
    <citation type="submission" date="2023-03" db="EMBL/GenBank/DDBJ databases">
        <title>Massive genome expansion in bonnet fungi (Mycena s.s.) driven by repeated elements and novel gene families across ecological guilds.</title>
        <authorList>
            <consortium name="Lawrence Berkeley National Laboratory"/>
            <person name="Harder C.B."/>
            <person name="Miyauchi S."/>
            <person name="Viragh M."/>
            <person name="Kuo A."/>
            <person name="Thoen E."/>
            <person name="Andreopoulos B."/>
            <person name="Lu D."/>
            <person name="Skrede I."/>
            <person name="Drula E."/>
            <person name="Henrissat B."/>
            <person name="Morin E."/>
            <person name="Kohler A."/>
            <person name="Barry K."/>
            <person name="LaButti K."/>
            <person name="Morin E."/>
            <person name="Salamov A."/>
            <person name="Lipzen A."/>
            <person name="Mereny Z."/>
            <person name="Hegedus B."/>
            <person name="Baldrian P."/>
            <person name="Stursova M."/>
            <person name="Weitz H."/>
            <person name="Taylor A."/>
            <person name="Grigoriev I.V."/>
            <person name="Nagy L.G."/>
            <person name="Martin F."/>
            <person name="Kauserud H."/>
        </authorList>
    </citation>
    <scope>NUCLEOTIDE SEQUENCE</scope>
    <source>
        <strain evidence="2">CBHHK067</strain>
    </source>
</reference>
<keyword evidence="3" id="KW-1185">Reference proteome</keyword>
<feature type="compositionally biased region" description="Basic and acidic residues" evidence="1">
    <location>
        <begin position="369"/>
        <end position="393"/>
    </location>
</feature>
<accession>A0AAD7DI66</accession>
<name>A0AAD7DI66_MYCRO</name>
<feature type="region of interest" description="Disordered" evidence="1">
    <location>
        <begin position="136"/>
        <end position="226"/>
    </location>
</feature>
<feature type="compositionally biased region" description="Basic and acidic residues" evidence="1">
    <location>
        <begin position="136"/>
        <end position="155"/>
    </location>
</feature>